<evidence type="ECO:0000313" key="6">
    <source>
        <dbReference type="Proteomes" id="UP000507962"/>
    </source>
</evidence>
<proteinExistence type="inferred from homology"/>
<accession>A0A4U8YQ49</accession>
<dbReference type="PANTHER" id="PTHR35333">
    <property type="entry name" value="BETA-LACTAMASE"/>
    <property type="match status" value="1"/>
</dbReference>
<reference evidence="5 6" key="1">
    <citation type="submission" date="2019-03" db="EMBL/GenBank/DDBJ databases">
        <authorList>
            <person name="Nijsse B."/>
        </authorList>
    </citation>
    <scope>NUCLEOTIDE SEQUENCE [LARGE SCALE GENOMIC DNA]</scope>
    <source>
        <strain evidence="5">Desulfoluna butyratoxydans MSL71</strain>
    </source>
</reference>
<dbReference type="EC" id="3.5.2.6" evidence="3"/>
<keyword evidence="6" id="KW-1185">Reference proteome</keyword>
<dbReference type="InterPro" id="IPR000871">
    <property type="entry name" value="Beta-lactam_class-A"/>
</dbReference>
<evidence type="ECO:0000313" key="5">
    <source>
        <dbReference type="EMBL" id="VFQ45940.1"/>
    </source>
</evidence>
<evidence type="ECO:0000256" key="2">
    <source>
        <dbReference type="ARBA" id="ARBA00009009"/>
    </source>
</evidence>
<name>A0A4U8YQ49_9BACT</name>
<protein>
    <recommendedName>
        <fullName evidence="3">beta-lactamase</fullName>
        <ecNumber evidence="3">3.5.2.6</ecNumber>
    </recommendedName>
</protein>
<dbReference type="GO" id="GO:0030655">
    <property type="term" value="P:beta-lactam antibiotic catabolic process"/>
    <property type="evidence" value="ECO:0007669"/>
    <property type="project" value="InterPro"/>
</dbReference>
<dbReference type="EMBL" id="CAADHO010000007">
    <property type="protein sequence ID" value="VFQ45940.1"/>
    <property type="molecule type" value="Genomic_DNA"/>
</dbReference>
<evidence type="ECO:0000259" key="4">
    <source>
        <dbReference type="Pfam" id="PF13354"/>
    </source>
</evidence>
<dbReference type="SUPFAM" id="SSF56601">
    <property type="entry name" value="beta-lactamase/transpeptidase-like"/>
    <property type="match status" value="1"/>
</dbReference>
<evidence type="ECO:0000256" key="1">
    <source>
        <dbReference type="ARBA" id="ARBA00001526"/>
    </source>
</evidence>
<dbReference type="PRINTS" id="PR00118">
    <property type="entry name" value="BLACTAMASEA"/>
</dbReference>
<dbReference type="AlphaFoldDB" id="A0A4U8YQ49"/>
<dbReference type="Pfam" id="PF13354">
    <property type="entry name" value="Beta-lactamase2"/>
    <property type="match status" value="1"/>
</dbReference>
<dbReference type="PANTHER" id="PTHR35333:SF3">
    <property type="entry name" value="BETA-LACTAMASE-TYPE TRANSPEPTIDASE FOLD CONTAINING PROTEIN"/>
    <property type="match status" value="1"/>
</dbReference>
<dbReference type="PROSITE" id="PS51257">
    <property type="entry name" value="PROKAR_LIPOPROTEIN"/>
    <property type="match status" value="1"/>
</dbReference>
<dbReference type="GO" id="GO:0046677">
    <property type="term" value="P:response to antibiotic"/>
    <property type="evidence" value="ECO:0007669"/>
    <property type="project" value="InterPro"/>
</dbReference>
<gene>
    <name evidence="5" type="ORF">MSL71_36030</name>
</gene>
<comment type="similarity">
    <text evidence="2">Belongs to the class-A beta-lactamase family.</text>
</comment>
<sequence>MKILKLTVSLLIIGILSGCIGARHEEPVSRNALENKTDVTSLTKTIADIEQALGSPVGVSIYDAKTKTTWSHHGDRRFPLMSTFKTLACAKALRDIEAGALSFDDSVVIEKTSLVTWSPVTSNHVGQAFSLKQACESMMTMSDNTAANIVLTQTGGPQALTSFARSIGDTVTRLDRMEPDLNEARKGDLRDTTTPDAMAGNLRTLVLGNELSDASKALLTNWMRGNKVSGSLLRSVLPKGWDIADRSGAGGHGSRGIAAVVWPAPEEPLVVCIYLTQTTASFEELNKSIASIGRAIFALYQ</sequence>
<comment type="catalytic activity">
    <reaction evidence="1">
        <text>a beta-lactam + H2O = a substituted beta-amino acid</text>
        <dbReference type="Rhea" id="RHEA:20401"/>
        <dbReference type="ChEBI" id="CHEBI:15377"/>
        <dbReference type="ChEBI" id="CHEBI:35627"/>
        <dbReference type="ChEBI" id="CHEBI:140347"/>
        <dbReference type="EC" id="3.5.2.6"/>
    </reaction>
</comment>
<evidence type="ECO:0000256" key="3">
    <source>
        <dbReference type="ARBA" id="ARBA00012865"/>
    </source>
</evidence>
<dbReference type="Gene3D" id="3.40.710.10">
    <property type="entry name" value="DD-peptidase/beta-lactamase superfamily"/>
    <property type="match status" value="1"/>
</dbReference>
<dbReference type="InterPro" id="IPR012338">
    <property type="entry name" value="Beta-lactam/transpept-like"/>
</dbReference>
<dbReference type="InterPro" id="IPR045155">
    <property type="entry name" value="Beta-lactam_cat"/>
</dbReference>
<organism evidence="5 6">
    <name type="scientific">Desulfoluna butyratoxydans</name>
    <dbReference type="NCBI Taxonomy" id="231438"/>
    <lineage>
        <taxon>Bacteria</taxon>
        <taxon>Pseudomonadati</taxon>
        <taxon>Thermodesulfobacteriota</taxon>
        <taxon>Desulfobacteria</taxon>
        <taxon>Desulfobacterales</taxon>
        <taxon>Desulfolunaceae</taxon>
        <taxon>Desulfoluna</taxon>
    </lineage>
</organism>
<dbReference type="GO" id="GO:0008800">
    <property type="term" value="F:beta-lactamase activity"/>
    <property type="evidence" value="ECO:0007669"/>
    <property type="project" value="UniProtKB-EC"/>
</dbReference>
<feature type="domain" description="Beta-lactamase class A catalytic" evidence="4">
    <location>
        <begin position="58"/>
        <end position="274"/>
    </location>
</feature>
<dbReference type="Proteomes" id="UP000507962">
    <property type="component" value="Unassembled WGS sequence"/>
</dbReference>
<dbReference type="NCBIfam" id="NF033103">
    <property type="entry name" value="bla_class_A"/>
    <property type="match status" value="1"/>
</dbReference>